<dbReference type="OrthoDB" id="4397445at2"/>
<keyword evidence="1" id="KW-0472">Membrane</keyword>
<feature type="transmembrane region" description="Helical" evidence="1">
    <location>
        <begin position="122"/>
        <end position="142"/>
    </location>
</feature>
<dbReference type="RefSeq" id="WP_007239657.1">
    <property type="nucleotide sequence ID" value="NZ_BAFB01000162.1"/>
</dbReference>
<sequence>MNDLAARNDCDAPTLAAGRRTGSAVGPLHPAVACAVVIATVVGLWPSPLPRTPWLAGTVVSVCAVLTVTCTMVWTAYRRRPPFAARWWPTVTAGSVLVFGAAANMWWQNGIRAELGYDRVGIEWIVALVVPTTVVVAAIVWLPRQTAVAVAGIAAVVVGLLTPTTGQASASGSSATLQEQITNDRDARALVERWVDEGGLDDDAVLVAVPTGSGWVDTGAVDAIADRIGRMHTISPRYASVASWRAFVTARDAAGRASVTLLSALTTTLETVPAHRRPRIVLYGQSLGAIGAEAARVWADEHRPGMVWATVLSGVPADTIATHAHGSSRTVVANATDPVTVWSPAVSWRAADRPADTVTVGRQTRHLPWLPLVTFVQTSADLLGSLDGPVGVGHRYRGTDQVPPVPRRAPADLTSCDVDASAANAPAECVSVTTPPVGTAGSAIRRGPYR</sequence>
<dbReference type="Pfam" id="PF10081">
    <property type="entry name" value="Abhydrolase_9"/>
    <property type="match status" value="2"/>
</dbReference>
<reference evidence="3" key="1">
    <citation type="submission" date="2012-02" db="EMBL/GenBank/DDBJ databases">
        <title>Whole genome shotgun sequence of Gordonia otitidis NBRC 100426.</title>
        <authorList>
            <person name="Yoshida I."/>
            <person name="Hosoyama A."/>
            <person name="Tsuchikane K."/>
            <person name="Katsumata H."/>
            <person name="Yamazaki S."/>
            <person name="Fujita N."/>
        </authorList>
    </citation>
    <scope>NUCLEOTIDE SEQUENCE [LARGE SCALE GENOMIC DNA]</scope>
    <source>
        <strain evidence="3">NBRC 100426</strain>
    </source>
</reference>
<keyword evidence="4" id="KW-1185">Reference proteome</keyword>
<evidence type="ECO:0000313" key="3">
    <source>
        <dbReference type="EMBL" id="GAB35445.1"/>
    </source>
</evidence>
<organism evidence="3 4">
    <name type="scientific">Gordonia otitidis (strain DSM 44809 / CCUG 52243 / JCM 12355 / NBRC 100426 / IFM 10032)</name>
    <dbReference type="NCBI Taxonomy" id="1108044"/>
    <lineage>
        <taxon>Bacteria</taxon>
        <taxon>Bacillati</taxon>
        <taxon>Actinomycetota</taxon>
        <taxon>Actinomycetes</taxon>
        <taxon>Mycobacteriales</taxon>
        <taxon>Gordoniaceae</taxon>
        <taxon>Gordonia</taxon>
    </lineage>
</organism>
<feature type="domain" description="Alpha/beta-hydrolase catalytic" evidence="2">
    <location>
        <begin position="329"/>
        <end position="398"/>
    </location>
</feature>
<gene>
    <name evidence="3" type="ORF">GOOTI_162_00360</name>
</gene>
<feature type="transmembrane region" description="Helical" evidence="1">
    <location>
        <begin position="147"/>
        <end position="166"/>
    </location>
</feature>
<evidence type="ECO:0000259" key="2">
    <source>
        <dbReference type="Pfam" id="PF10081"/>
    </source>
</evidence>
<comment type="caution">
    <text evidence="3">The sequence shown here is derived from an EMBL/GenBank/DDBJ whole genome shotgun (WGS) entry which is preliminary data.</text>
</comment>
<accession>H5TPN7</accession>
<evidence type="ECO:0000256" key="1">
    <source>
        <dbReference type="SAM" id="Phobius"/>
    </source>
</evidence>
<feature type="transmembrane region" description="Helical" evidence="1">
    <location>
        <begin position="54"/>
        <end position="75"/>
    </location>
</feature>
<dbReference type="InterPro" id="IPR027787">
    <property type="entry name" value="Alpha/beta-hydrolase_catalytic"/>
</dbReference>
<evidence type="ECO:0000313" key="4">
    <source>
        <dbReference type="Proteomes" id="UP000005038"/>
    </source>
</evidence>
<keyword evidence="1" id="KW-1133">Transmembrane helix</keyword>
<dbReference type="ESTHER" id="9actn-h5tpn7">
    <property type="family name" value="Abhydrolase_9"/>
</dbReference>
<feature type="domain" description="Alpha/beta-hydrolase catalytic" evidence="2">
    <location>
        <begin position="178"/>
        <end position="322"/>
    </location>
</feature>
<feature type="transmembrane region" description="Helical" evidence="1">
    <location>
        <begin position="28"/>
        <end position="48"/>
    </location>
</feature>
<feature type="transmembrane region" description="Helical" evidence="1">
    <location>
        <begin position="87"/>
        <end position="107"/>
    </location>
</feature>
<dbReference type="AlphaFoldDB" id="H5TPN7"/>
<name>H5TPN7_GORO1</name>
<proteinExistence type="predicted"/>
<dbReference type="STRING" id="1108044.GOOTI_162_00360"/>
<keyword evidence="1" id="KW-0812">Transmembrane</keyword>
<dbReference type="Proteomes" id="UP000005038">
    <property type="component" value="Unassembled WGS sequence"/>
</dbReference>
<dbReference type="EMBL" id="BAFB01000162">
    <property type="protein sequence ID" value="GAB35445.1"/>
    <property type="molecule type" value="Genomic_DNA"/>
</dbReference>
<protein>
    <recommendedName>
        <fullName evidence="2">Alpha/beta-hydrolase catalytic domain-containing protein</fullName>
    </recommendedName>
</protein>